<keyword evidence="2" id="KW-1185">Reference proteome</keyword>
<protein>
    <submittedName>
        <fullName evidence="1">Uncharacterized protein</fullName>
    </submittedName>
</protein>
<proteinExistence type="predicted"/>
<organism evidence="1 2">
    <name type="scientific">Niabella drilacis (strain DSM 25811 / CCM 8410 / CCUG 62505 / LMG 26954 / E90)</name>
    <dbReference type="NCBI Taxonomy" id="1285928"/>
    <lineage>
        <taxon>Bacteria</taxon>
        <taxon>Pseudomonadati</taxon>
        <taxon>Bacteroidota</taxon>
        <taxon>Chitinophagia</taxon>
        <taxon>Chitinophagales</taxon>
        <taxon>Chitinophagaceae</taxon>
        <taxon>Niabella</taxon>
    </lineage>
</organism>
<dbReference type="OrthoDB" id="5379939at2"/>
<gene>
    <name evidence="1" type="ORF">SAMN04487894_102457</name>
</gene>
<reference evidence="2" key="1">
    <citation type="submission" date="2016-10" db="EMBL/GenBank/DDBJ databases">
        <authorList>
            <person name="Varghese N."/>
            <person name="Submissions S."/>
        </authorList>
    </citation>
    <scope>NUCLEOTIDE SEQUENCE [LARGE SCALE GENOMIC DNA]</scope>
    <source>
        <strain evidence="2">DSM 25811 / CCM 8410 / LMG 26954 / E90</strain>
    </source>
</reference>
<name>A0A1G6LTQ6_NIADE</name>
<accession>A0A1G6LTQ6</accession>
<dbReference type="Proteomes" id="UP000198757">
    <property type="component" value="Unassembled WGS sequence"/>
</dbReference>
<dbReference type="AlphaFoldDB" id="A0A1G6LTQ6"/>
<dbReference type="STRING" id="1285928.SAMN04487894_102457"/>
<evidence type="ECO:0000313" key="1">
    <source>
        <dbReference type="EMBL" id="SDC46571.1"/>
    </source>
</evidence>
<dbReference type="Gene3D" id="2.60.120.260">
    <property type="entry name" value="Galactose-binding domain-like"/>
    <property type="match status" value="1"/>
</dbReference>
<sequence length="70" mass="7440">MQLNGVDAIIADKNSDDQSVKGNSGWKQYAIELPVSGNVQSVAFGCKMIGTGKAWFGDLEVLIDGVPVQE</sequence>
<evidence type="ECO:0000313" key="2">
    <source>
        <dbReference type="Proteomes" id="UP000198757"/>
    </source>
</evidence>
<dbReference type="EMBL" id="FMZO01000002">
    <property type="protein sequence ID" value="SDC46571.1"/>
    <property type="molecule type" value="Genomic_DNA"/>
</dbReference>